<dbReference type="GO" id="GO:0003924">
    <property type="term" value="F:GTPase activity"/>
    <property type="evidence" value="ECO:0007669"/>
    <property type="project" value="InterPro"/>
</dbReference>
<dbReference type="Proteomes" id="UP000011083">
    <property type="component" value="Unassembled WGS sequence"/>
</dbReference>
<dbReference type="PANTHER" id="PTHR47980">
    <property type="entry name" value="LD44762P"/>
    <property type="match status" value="1"/>
</dbReference>
<dbReference type="SMART" id="SM00173">
    <property type="entry name" value="RAS"/>
    <property type="match status" value="1"/>
</dbReference>
<keyword evidence="7" id="KW-0449">Lipoprotein</keyword>
<keyword evidence="11" id="KW-1185">Reference proteome</keyword>
<dbReference type="PROSITE" id="PS51420">
    <property type="entry name" value="RHO"/>
    <property type="match status" value="1"/>
</dbReference>
<dbReference type="PROSITE" id="PS51417">
    <property type="entry name" value="ARF"/>
    <property type="match status" value="1"/>
</dbReference>
<keyword evidence="5" id="KW-0342">GTP-binding</keyword>
<dbReference type="GeneID" id="14925870"/>
<dbReference type="InterPro" id="IPR001806">
    <property type="entry name" value="Small_GTPase"/>
</dbReference>
<dbReference type="OMA" id="SSKNCWC"/>
<dbReference type="STRING" id="1257118.L8HGZ3"/>
<proteinExistence type="inferred from homology"/>
<evidence type="ECO:0000256" key="2">
    <source>
        <dbReference type="ARBA" id="ARBA00006270"/>
    </source>
</evidence>
<evidence type="ECO:0000313" key="11">
    <source>
        <dbReference type="Proteomes" id="UP000011083"/>
    </source>
</evidence>
<dbReference type="Gene3D" id="3.40.50.300">
    <property type="entry name" value="P-loop containing nucleotide triphosphate hydrolases"/>
    <property type="match status" value="1"/>
</dbReference>
<dbReference type="SMART" id="SM00176">
    <property type="entry name" value="RAN"/>
    <property type="match status" value="1"/>
</dbReference>
<dbReference type="Pfam" id="PF00071">
    <property type="entry name" value="Ras"/>
    <property type="match status" value="1"/>
</dbReference>
<name>L8HGZ3_ACACF</name>
<keyword evidence="4" id="KW-0547">Nucleotide-binding</keyword>
<feature type="region of interest" description="Disordered" evidence="9">
    <location>
        <begin position="171"/>
        <end position="208"/>
    </location>
</feature>
<organism evidence="10 11">
    <name type="scientific">Acanthamoeba castellanii (strain ATCC 30010 / Neff)</name>
    <dbReference type="NCBI Taxonomy" id="1257118"/>
    <lineage>
        <taxon>Eukaryota</taxon>
        <taxon>Amoebozoa</taxon>
        <taxon>Discosea</taxon>
        <taxon>Longamoebia</taxon>
        <taxon>Centramoebida</taxon>
        <taxon>Acanthamoebidae</taxon>
        <taxon>Acanthamoeba</taxon>
    </lineage>
</organism>
<evidence type="ECO:0000256" key="4">
    <source>
        <dbReference type="ARBA" id="ARBA00022741"/>
    </source>
</evidence>
<keyword evidence="8" id="KW-0636">Prenylation</keyword>
<reference evidence="10 11" key="1">
    <citation type="journal article" date="2013" name="Genome Biol.">
        <title>Genome of Acanthamoeba castellanii highlights extensive lateral gene transfer and early evolution of tyrosine kinase signaling.</title>
        <authorList>
            <person name="Clarke M."/>
            <person name="Lohan A.J."/>
            <person name="Liu B."/>
            <person name="Lagkouvardos I."/>
            <person name="Roy S."/>
            <person name="Zafar N."/>
            <person name="Bertelli C."/>
            <person name="Schilde C."/>
            <person name="Kianianmomeni A."/>
            <person name="Burglin T.R."/>
            <person name="Frech C."/>
            <person name="Turcotte B."/>
            <person name="Kopec K.O."/>
            <person name="Synnott J.M."/>
            <person name="Choo C."/>
            <person name="Paponov I."/>
            <person name="Finkler A."/>
            <person name="Soon Heng Tan C."/>
            <person name="Hutchins A.P."/>
            <person name="Weinmeier T."/>
            <person name="Rattei T."/>
            <person name="Chu J.S."/>
            <person name="Gimenez G."/>
            <person name="Irimia M."/>
            <person name="Rigden D.J."/>
            <person name="Fitzpatrick D.A."/>
            <person name="Lorenzo-Morales J."/>
            <person name="Bateman A."/>
            <person name="Chiu C.H."/>
            <person name="Tang P."/>
            <person name="Hegemann P."/>
            <person name="Fromm H."/>
            <person name="Raoult D."/>
            <person name="Greub G."/>
            <person name="Miranda-Saavedra D."/>
            <person name="Chen N."/>
            <person name="Nash P."/>
            <person name="Ginger M.L."/>
            <person name="Horn M."/>
            <person name="Schaap P."/>
            <person name="Caler L."/>
            <person name="Loftus B."/>
        </authorList>
    </citation>
    <scope>NUCLEOTIDE SEQUENCE [LARGE SCALE GENOMIC DNA]</scope>
    <source>
        <strain evidence="10 11">Neff</strain>
    </source>
</reference>
<dbReference type="PROSITE" id="PS51419">
    <property type="entry name" value="RAB"/>
    <property type="match status" value="1"/>
</dbReference>
<keyword evidence="3" id="KW-1003">Cell membrane</keyword>
<comment type="similarity">
    <text evidence="2">Belongs to the small GTPase superfamily. Rab family.</text>
</comment>
<evidence type="ECO:0000256" key="5">
    <source>
        <dbReference type="ARBA" id="ARBA00023134"/>
    </source>
</evidence>
<evidence type="ECO:0000256" key="9">
    <source>
        <dbReference type="SAM" id="MobiDB-lite"/>
    </source>
</evidence>
<dbReference type="GO" id="GO:0005886">
    <property type="term" value="C:plasma membrane"/>
    <property type="evidence" value="ECO:0007669"/>
    <property type="project" value="UniProtKB-SubCell"/>
</dbReference>
<dbReference type="AlphaFoldDB" id="L8HGZ3"/>
<dbReference type="InterPro" id="IPR027417">
    <property type="entry name" value="P-loop_NTPase"/>
</dbReference>
<evidence type="ECO:0000256" key="7">
    <source>
        <dbReference type="ARBA" id="ARBA00023288"/>
    </source>
</evidence>
<dbReference type="InterPro" id="IPR050305">
    <property type="entry name" value="Small_GTPase_Rab"/>
</dbReference>
<accession>L8HGZ3</accession>
<dbReference type="KEGG" id="acan:ACA1_175130"/>
<gene>
    <name evidence="10" type="ORF">ACA1_175130</name>
</gene>
<evidence type="ECO:0000256" key="1">
    <source>
        <dbReference type="ARBA" id="ARBA00004193"/>
    </source>
</evidence>
<dbReference type="EMBL" id="KB007811">
    <property type="protein sequence ID" value="ELR24839.1"/>
    <property type="molecule type" value="Genomic_DNA"/>
</dbReference>
<dbReference type="OrthoDB" id="9989112at2759"/>
<sequence length="208" mass="22943">MADGKNAKHTLKMLLVGDSGVGKSCLLQRFSDGTFTHSFMPTIGIDFKVRTVPIEGKEIKLQLWDTAGQERFRTITAAYYRGGHGVVLVYDVTDQNSFSHIKIWMKGIEQHASQGVNKILVGNKADMDDKRGQELAEKYGIRFYETSAKTGQNVDDMFLLLAKEIKHRVIDPMGDEPEEPQATSSSPKVDLTSSKDSQPQASGGCCGK</sequence>
<evidence type="ECO:0000256" key="6">
    <source>
        <dbReference type="ARBA" id="ARBA00023136"/>
    </source>
</evidence>
<dbReference type="SMART" id="SM00177">
    <property type="entry name" value="ARF"/>
    <property type="match status" value="1"/>
</dbReference>
<comment type="subcellular location">
    <subcellularLocation>
        <location evidence="1">Cell membrane</location>
        <topology evidence="1">Lipid-anchor</topology>
    </subcellularLocation>
</comment>
<evidence type="ECO:0000256" key="3">
    <source>
        <dbReference type="ARBA" id="ARBA00022475"/>
    </source>
</evidence>
<protein>
    <submittedName>
        <fullName evidence="10">Rab8/RabEfamily small GTPase, putative</fullName>
    </submittedName>
</protein>
<dbReference type="PROSITE" id="PS51421">
    <property type="entry name" value="RAS"/>
    <property type="match status" value="1"/>
</dbReference>
<dbReference type="InterPro" id="IPR005225">
    <property type="entry name" value="Small_GTP-bd"/>
</dbReference>
<dbReference type="PRINTS" id="PR00449">
    <property type="entry name" value="RASTRNSFRMNG"/>
</dbReference>
<evidence type="ECO:0000256" key="8">
    <source>
        <dbReference type="ARBA" id="ARBA00023289"/>
    </source>
</evidence>
<keyword evidence="6" id="KW-0472">Membrane</keyword>
<dbReference type="NCBIfam" id="TIGR00231">
    <property type="entry name" value="small_GTP"/>
    <property type="match status" value="1"/>
</dbReference>
<dbReference type="VEuPathDB" id="AmoebaDB:ACA1_175130"/>
<dbReference type="SUPFAM" id="SSF52540">
    <property type="entry name" value="P-loop containing nucleoside triphosphate hydrolases"/>
    <property type="match status" value="1"/>
</dbReference>
<dbReference type="RefSeq" id="XP_004356739.1">
    <property type="nucleotide sequence ID" value="XM_004356686.1"/>
</dbReference>
<dbReference type="SMART" id="SM00174">
    <property type="entry name" value="RHO"/>
    <property type="match status" value="1"/>
</dbReference>
<dbReference type="GO" id="GO:0005525">
    <property type="term" value="F:GTP binding"/>
    <property type="evidence" value="ECO:0007669"/>
    <property type="project" value="UniProtKB-KW"/>
</dbReference>
<dbReference type="FunFam" id="3.40.50.300:FF:000308">
    <property type="entry name" value="ras-related protein RABE1c-like"/>
    <property type="match status" value="1"/>
</dbReference>
<dbReference type="SMART" id="SM00175">
    <property type="entry name" value="RAB"/>
    <property type="match status" value="1"/>
</dbReference>
<feature type="compositionally biased region" description="Polar residues" evidence="9">
    <location>
        <begin position="181"/>
        <end position="201"/>
    </location>
</feature>
<evidence type="ECO:0000313" key="10">
    <source>
        <dbReference type="EMBL" id="ELR24839.1"/>
    </source>
</evidence>